<dbReference type="AlphaFoldDB" id="A0AB34K0U8"/>
<feature type="chain" id="PRO_5044204580" description="peptidylprolyl isomerase" evidence="2">
    <location>
        <begin position="20"/>
        <end position="238"/>
    </location>
</feature>
<dbReference type="GO" id="GO:0009507">
    <property type="term" value="C:chloroplast"/>
    <property type="evidence" value="ECO:0007669"/>
    <property type="project" value="TreeGrafter"/>
</dbReference>
<dbReference type="Pfam" id="PF00254">
    <property type="entry name" value="FKBP_C"/>
    <property type="match status" value="1"/>
</dbReference>
<evidence type="ECO:0000313" key="4">
    <source>
        <dbReference type="EMBL" id="KAL1526149.1"/>
    </source>
</evidence>
<name>A0AB34K0U8_PRYPA</name>
<evidence type="ECO:0000256" key="2">
    <source>
        <dbReference type="SAM" id="SignalP"/>
    </source>
</evidence>
<dbReference type="PANTHER" id="PTHR47717">
    <property type="entry name" value="PEPTIDYL-PROLYL CIS-TRANS ISOMERASE FKBP19, CHLOROPLASTIC"/>
    <property type="match status" value="1"/>
</dbReference>
<dbReference type="PANTHER" id="PTHR47717:SF1">
    <property type="entry name" value="PEPTIDYL-PROLYL CIS-TRANS ISOMERASE FKBP19, CHLOROPLASTIC"/>
    <property type="match status" value="1"/>
</dbReference>
<dbReference type="SUPFAM" id="SSF54534">
    <property type="entry name" value="FKBP-like"/>
    <property type="match status" value="1"/>
</dbReference>
<keyword evidence="1" id="KW-0697">Rotamase</keyword>
<gene>
    <name evidence="4" type="ORF">AB1Y20_014877</name>
</gene>
<dbReference type="GO" id="GO:0009579">
    <property type="term" value="C:thylakoid"/>
    <property type="evidence" value="ECO:0007669"/>
    <property type="project" value="TreeGrafter"/>
</dbReference>
<dbReference type="PROSITE" id="PS50059">
    <property type="entry name" value="FKBP_PPIASE"/>
    <property type="match status" value="1"/>
</dbReference>
<feature type="signal peptide" evidence="2">
    <location>
        <begin position="1"/>
        <end position="19"/>
    </location>
</feature>
<accession>A0AB34K0U8</accession>
<dbReference type="InterPro" id="IPR046357">
    <property type="entry name" value="PPIase_dom_sf"/>
</dbReference>
<comment type="caution">
    <text evidence="4">The sequence shown here is derived from an EMBL/GenBank/DDBJ whole genome shotgun (WGS) entry which is preliminary data.</text>
</comment>
<dbReference type="EC" id="5.2.1.8" evidence="1"/>
<protein>
    <recommendedName>
        <fullName evidence="1">peptidylprolyl isomerase</fullName>
        <ecNumber evidence="1">5.2.1.8</ecNumber>
    </recommendedName>
</protein>
<sequence>MTSAGPYVLICFLVPVSSGSVTSQGFDLMLLPSADRRAFAALIASMPAVMLPAPPARAVEKTYTQQPALVGKDYGKEAMTYSDFSKGSNGLLFKDGKPGTGQSPQVGDRVVVDWTGYTIGYFGRPFETKKLKELDAKDEGFLRFELGAGAVIPAFEQGLLGMAEGGVRQLIVPPELGYPESDPGHDRVGPKPTTFSGQRALNFVLQNTELIDKTLLFNVKLIRVDKPGQNGWKSTPKS</sequence>
<evidence type="ECO:0000256" key="1">
    <source>
        <dbReference type="PROSITE-ProRule" id="PRU00277"/>
    </source>
</evidence>
<feature type="domain" description="PPIase FKBP-type" evidence="3">
    <location>
        <begin position="107"/>
        <end position="225"/>
    </location>
</feature>
<reference evidence="4 5" key="1">
    <citation type="journal article" date="2024" name="Science">
        <title>Giant polyketide synthase enzymes in the biosynthesis of giant marine polyether toxins.</title>
        <authorList>
            <person name="Fallon T.R."/>
            <person name="Shende V.V."/>
            <person name="Wierzbicki I.H."/>
            <person name="Pendleton A.L."/>
            <person name="Watervoot N.F."/>
            <person name="Auber R.P."/>
            <person name="Gonzalez D.J."/>
            <person name="Wisecaver J.H."/>
            <person name="Moore B.S."/>
        </authorList>
    </citation>
    <scope>NUCLEOTIDE SEQUENCE [LARGE SCALE GENOMIC DNA]</scope>
    <source>
        <strain evidence="4 5">12B1</strain>
    </source>
</reference>
<dbReference type="Proteomes" id="UP001515480">
    <property type="component" value="Unassembled WGS sequence"/>
</dbReference>
<dbReference type="GO" id="GO:0003755">
    <property type="term" value="F:peptidyl-prolyl cis-trans isomerase activity"/>
    <property type="evidence" value="ECO:0007669"/>
    <property type="project" value="UniProtKB-KW"/>
</dbReference>
<keyword evidence="1" id="KW-0413">Isomerase</keyword>
<evidence type="ECO:0000259" key="3">
    <source>
        <dbReference type="PROSITE" id="PS50059"/>
    </source>
</evidence>
<dbReference type="Gene3D" id="3.10.50.40">
    <property type="match status" value="1"/>
</dbReference>
<dbReference type="InterPro" id="IPR044208">
    <property type="entry name" value="FKBP19-like"/>
</dbReference>
<comment type="catalytic activity">
    <reaction evidence="1">
        <text>[protein]-peptidylproline (omega=180) = [protein]-peptidylproline (omega=0)</text>
        <dbReference type="Rhea" id="RHEA:16237"/>
        <dbReference type="Rhea" id="RHEA-COMP:10747"/>
        <dbReference type="Rhea" id="RHEA-COMP:10748"/>
        <dbReference type="ChEBI" id="CHEBI:83833"/>
        <dbReference type="ChEBI" id="CHEBI:83834"/>
        <dbReference type="EC" id="5.2.1.8"/>
    </reaction>
</comment>
<keyword evidence="2" id="KW-0732">Signal</keyword>
<keyword evidence="5" id="KW-1185">Reference proteome</keyword>
<evidence type="ECO:0000313" key="5">
    <source>
        <dbReference type="Proteomes" id="UP001515480"/>
    </source>
</evidence>
<proteinExistence type="predicted"/>
<organism evidence="4 5">
    <name type="scientific">Prymnesium parvum</name>
    <name type="common">Toxic golden alga</name>
    <dbReference type="NCBI Taxonomy" id="97485"/>
    <lineage>
        <taxon>Eukaryota</taxon>
        <taxon>Haptista</taxon>
        <taxon>Haptophyta</taxon>
        <taxon>Prymnesiophyceae</taxon>
        <taxon>Prymnesiales</taxon>
        <taxon>Prymnesiaceae</taxon>
        <taxon>Prymnesium</taxon>
    </lineage>
</organism>
<dbReference type="EMBL" id="JBGBPQ010000003">
    <property type="protein sequence ID" value="KAL1526149.1"/>
    <property type="molecule type" value="Genomic_DNA"/>
</dbReference>
<dbReference type="InterPro" id="IPR001179">
    <property type="entry name" value="PPIase_FKBP_dom"/>
</dbReference>